<dbReference type="STRING" id="186116.SAMN05192569_1001274"/>
<evidence type="ECO:0000313" key="2">
    <source>
        <dbReference type="Proteomes" id="UP000198650"/>
    </source>
</evidence>
<name>A0A1I0SI31_9BACL</name>
<proteinExistence type="predicted"/>
<sequence>MSPSLPEFCFIIYGARHKLEKATDEIKAFLSAMMEVLTQNDPLARRREDTAGKCGHACVEAECVQSKRKPRQNVGKSSGQEVASNCASFINARVYCVMFAVCL</sequence>
<evidence type="ECO:0000313" key="1">
    <source>
        <dbReference type="EMBL" id="SFA39178.1"/>
    </source>
</evidence>
<reference evidence="2" key="1">
    <citation type="submission" date="2016-10" db="EMBL/GenBank/DDBJ databases">
        <authorList>
            <person name="Varghese N."/>
            <person name="Submissions S."/>
        </authorList>
    </citation>
    <scope>NUCLEOTIDE SEQUENCE [LARGE SCALE GENOMIC DNA]</scope>
    <source>
        <strain evidence="2">M1</strain>
    </source>
</reference>
<accession>A0A1I0SI31</accession>
<keyword evidence="2" id="KW-1185">Reference proteome</keyword>
<dbReference type="AlphaFoldDB" id="A0A1I0SI31"/>
<dbReference type="EMBL" id="FOJS01000001">
    <property type="protein sequence ID" value="SFA39178.1"/>
    <property type="molecule type" value="Genomic_DNA"/>
</dbReference>
<organism evidence="1 2">
    <name type="scientific">Parageobacillus thermantarcticus</name>
    <dbReference type="NCBI Taxonomy" id="186116"/>
    <lineage>
        <taxon>Bacteria</taxon>
        <taxon>Bacillati</taxon>
        <taxon>Bacillota</taxon>
        <taxon>Bacilli</taxon>
        <taxon>Bacillales</taxon>
        <taxon>Anoxybacillaceae</taxon>
        <taxon>Parageobacillus</taxon>
    </lineage>
</organism>
<gene>
    <name evidence="1" type="ORF">SAMN05192569_1001274</name>
</gene>
<dbReference type="Proteomes" id="UP000198650">
    <property type="component" value="Unassembled WGS sequence"/>
</dbReference>
<protein>
    <submittedName>
        <fullName evidence="1">Uncharacterized protein</fullName>
    </submittedName>
</protein>